<comment type="subunit">
    <text evidence="9">Component of the Mediator complex.</text>
</comment>
<evidence type="ECO:0000256" key="5">
    <source>
        <dbReference type="ARBA" id="ARBA00023015"/>
    </source>
</evidence>
<keyword evidence="4 9" id="KW-0678">Repressor</keyword>
<proteinExistence type="inferred from homology"/>
<dbReference type="InterPro" id="IPR009401">
    <property type="entry name" value="Med13_C"/>
</dbReference>
<evidence type="ECO:0000256" key="6">
    <source>
        <dbReference type="ARBA" id="ARBA00023159"/>
    </source>
</evidence>
<dbReference type="PANTHER" id="PTHR48249">
    <property type="entry name" value="MEDIATOR OF RNA POLYMERASE II TRANSCRIPTION SUBUNIT 13"/>
    <property type="match status" value="1"/>
</dbReference>
<evidence type="ECO:0000313" key="15">
    <source>
        <dbReference type="Proteomes" id="UP001202328"/>
    </source>
</evidence>
<dbReference type="Pfam" id="PF11597">
    <property type="entry name" value="Med13_N"/>
    <property type="match status" value="1"/>
</dbReference>
<feature type="compositionally biased region" description="Low complexity" evidence="10">
    <location>
        <begin position="372"/>
        <end position="390"/>
    </location>
</feature>
<evidence type="ECO:0000259" key="11">
    <source>
        <dbReference type="Pfam" id="PF06333"/>
    </source>
</evidence>
<dbReference type="InterPro" id="IPR051139">
    <property type="entry name" value="Mediator_complx_sub13"/>
</dbReference>
<dbReference type="GO" id="GO:0003713">
    <property type="term" value="F:transcription coactivator activity"/>
    <property type="evidence" value="ECO:0007669"/>
    <property type="project" value="TreeGrafter"/>
</dbReference>
<evidence type="ECO:0000256" key="1">
    <source>
        <dbReference type="ARBA" id="ARBA00004123"/>
    </source>
</evidence>
<evidence type="ECO:0000259" key="13">
    <source>
        <dbReference type="Pfam" id="PF18296"/>
    </source>
</evidence>
<evidence type="ECO:0000256" key="3">
    <source>
        <dbReference type="ARBA" id="ARBA00019618"/>
    </source>
</evidence>
<dbReference type="Pfam" id="PF06333">
    <property type="entry name" value="Med13_C"/>
    <property type="match status" value="1"/>
</dbReference>
<dbReference type="Proteomes" id="UP001202328">
    <property type="component" value="Unassembled WGS sequence"/>
</dbReference>
<comment type="function">
    <text evidence="9">Component of the Mediator complex, a coactivator involved in regulated transcription of nearly all RNA polymerase II-dependent genes. Mediator functions as a bridge to convey information from gene-specific regulatory proteins to the basal RNA polymerase II transcription machinery. Mediator is recruited to promoters by direct interactions with regulatory proteins and serves as a scaffold for the assembly of a functional preinitiation complex with RNA polymerase II and the general transcription factors.</text>
</comment>
<feature type="domain" description="Mediator complex subunit Med13 C-terminal" evidence="11">
    <location>
        <begin position="1528"/>
        <end position="1934"/>
    </location>
</feature>
<feature type="region of interest" description="Disordered" evidence="10">
    <location>
        <begin position="1031"/>
        <end position="1078"/>
    </location>
</feature>
<evidence type="ECO:0000256" key="8">
    <source>
        <dbReference type="ARBA" id="ARBA00023242"/>
    </source>
</evidence>
<gene>
    <name evidence="14" type="ORF">MKW98_032548</name>
</gene>
<evidence type="ECO:0000256" key="9">
    <source>
        <dbReference type="RuleBase" id="RU364134"/>
    </source>
</evidence>
<dbReference type="EMBL" id="JAJJMB010008334">
    <property type="protein sequence ID" value="KAI3924347.1"/>
    <property type="molecule type" value="Genomic_DNA"/>
</dbReference>
<evidence type="ECO:0000259" key="12">
    <source>
        <dbReference type="Pfam" id="PF11597"/>
    </source>
</evidence>
<accession>A0AAD4SUM8</accession>
<dbReference type="InterPro" id="IPR041285">
    <property type="entry name" value="MID_MedPIWI"/>
</dbReference>
<keyword evidence="15" id="KW-1185">Reference proteome</keyword>
<dbReference type="InterPro" id="IPR021643">
    <property type="entry name" value="Mediator_Med13_N"/>
</dbReference>
<keyword evidence="5 9" id="KW-0805">Transcription regulation</keyword>
<dbReference type="GO" id="GO:0045944">
    <property type="term" value="P:positive regulation of transcription by RNA polymerase II"/>
    <property type="evidence" value="ECO:0007669"/>
    <property type="project" value="TreeGrafter"/>
</dbReference>
<keyword evidence="8 9" id="KW-0539">Nucleus</keyword>
<reference evidence="14" key="1">
    <citation type="submission" date="2022-04" db="EMBL/GenBank/DDBJ databases">
        <title>A functionally conserved STORR gene fusion in Papaver species that diverged 16.8 million years ago.</title>
        <authorList>
            <person name="Catania T."/>
        </authorList>
    </citation>
    <scope>NUCLEOTIDE SEQUENCE</scope>
    <source>
        <strain evidence="14">S-188037</strain>
    </source>
</reference>
<comment type="subcellular location">
    <subcellularLocation>
        <location evidence="1 9">Nucleus</location>
    </subcellularLocation>
</comment>
<dbReference type="Pfam" id="PF18296">
    <property type="entry name" value="MID_MedPIWI"/>
    <property type="match status" value="1"/>
</dbReference>
<keyword evidence="7 9" id="KW-0804">Transcription</keyword>
<feature type="domain" description="Mediator complex subunit Med13 N-terminal" evidence="12">
    <location>
        <begin position="2"/>
        <end position="319"/>
    </location>
</feature>
<dbReference type="PANTHER" id="PTHR48249:SF3">
    <property type="entry name" value="MEDIATOR OF RNA POLYMERASE II TRANSCRIPTION SUBUNIT 13"/>
    <property type="match status" value="1"/>
</dbReference>
<organism evidence="14 15">
    <name type="scientific">Papaver atlanticum</name>
    <dbReference type="NCBI Taxonomy" id="357466"/>
    <lineage>
        <taxon>Eukaryota</taxon>
        <taxon>Viridiplantae</taxon>
        <taxon>Streptophyta</taxon>
        <taxon>Embryophyta</taxon>
        <taxon>Tracheophyta</taxon>
        <taxon>Spermatophyta</taxon>
        <taxon>Magnoliopsida</taxon>
        <taxon>Ranunculales</taxon>
        <taxon>Papaveraceae</taxon>
        <taxon>Papaveroideae</taxon>
        <taxon>Papaver</taxon>
    </lineage>
</organism>
<dbReference type="GO" id="GO:0016592">
    <property type="term" value="C:mediator complex"/>
    <property type="evidence" value="ECO:0007669"/>
    <property type="project" value="InterPro"/>
</dbReference>
<feature type="compositionally biased region" description="Low complexity" evidence="10">
    <location>
        <begin position="1034"/>
        <end position="1056"/>
    </location>
</feature>
<protein>
    <recommendedName>
        <fullName evidence="3 9">Mediator of RNA polymerase II transcription subunit 13</fullName>
    </recommendedName>
</protein>
<evidence type="ECO:0000256" key="7">
    <source>
        <dbReference type="ARBA" id="ARBA00023163"/>
    </source>
</evidence>
<evidence type="ECO:0000313" key="14">
    <source>
        <dbReference type="EMBL" id="KAI3924347.1"/>
    </source>
</evidence>
<evidence type="ECO:0000256" key="4">
    <source>
        <dbReference type="ARBA" id="ARBA00022491"/>
    </source>
</evidence>
<sequence length="1956" mass="210597">MWTNVFKIGSLHHISWFQFLPLESDLIPEKGAKGEQKDAATSLVLSAHVQLQKEGFLSTWTNSFVGPWDPSQGIHNPDDKIKLWLFLSGRHSSVVEAAQTAVSKLRVVSSGLWLSPGDSEEVAAALSQALRNCIERALRGMSYQRYGDVFARCHPFSQSGKTFRRVHPTLEFIFAATEEAIFVHVIISAKHIRTLSGHDMERVVKRRSSSNYAERFPVIVAPHGMRGGVTGCCPSDLVKQVYLSSSKNKALNGFSVLGVPLHAAQASGCQLRGQSCYVEVTLGCYGIEAEKGDEKQSSGDNFRAPEGTFIYPSEAVLVPVVRTVSARSSLKRLWLQNWGGASQFGSSFAMNCLGIESAGRLEFVDGSQHNYDSSSDSNSSSISSISSTSSDSDDKMTVAVGDLEADADSLTCRQSGFSSVDQFENDYKQASKRPRLGVTESFGGPGTVIDATTEAYKSDLSPLEANEPFRCLWDWDDNDKSGGLDIHILISEFGDFSDLFESDTLPFGELPGIADSQALVFSMMDCSEIISSPCIGGMDTDQMLLPVSGFSSFDSLNPPLPSATEEFAVQTQDSTKDSWLSDPTSNYLAPPISGEFEHLSKAEAMLTFASEYRAVETASSEMSSSIFSSPYIPGSKNLESSYSSTNCYIYGVMPPPRLNAPDEKPGTLNAKAGSMRNNILNPKKYYTQITSWKRERDKKLISCNNSIASCEGVAPFSGANSTTPVKALEMKKADVTVEVAHSLFRLKTMLATEVECFLFQASMCRTRHMLLSSCNSGFAGLNSRLTGGTTVSDQLRGNPNFSSDKMSSIYEVKKKDSVPVRIAGDFDGGMLDGPVSAPVGVWRSVGVPKGAKPTRSPSIENTPSFAHNTFNEEGMVMYGLTQPLQELLDSIPLLVQQATSFVDVSLDSDCGDGPYGWLALQEQCRRGFSCGPSMVHAGCGGLLATGHSLDIAGVELLDPISASVHPSSVISLLQSDIKVALKSAFGNLDGPLTVIDWCKGRSQSVDTAAVGDGYVVDSIVGEARDSLNSITLAGGEPISPSQSSGGSTSSLKVSSSMDGTRMDEGSQRRLNQETSNLESEQQLCSSRLRPTLFVLPSPAILVGYQDDWLKTSTSSLQLWEKAPLEPYALPKPMTYSVICPDIGFLTSAAADFFLQLGTVYESCKLGTHSPQNIGQMDSGSGKLSSSGFVLIDCPQSMKIESGGTSFMGSISDYLLALSSGWDLKSFLKSLSDVIKTLRISLNSTIHQKEGNTCPTTVIYVVCPFPEPVAVLQTLVESSTALGSISLSLEKERRSLLRSQVGKALSCSAAADETSISNVLALSGFSIPKLVLQIVTVESILRISSPALNELVLLKEIAFTVYNKARRIARSPGSDAQSLSGSTGRSQSALMQISSPPIQGMWKDCVTPRISGSSLTREGELDAGLRSWDNSWQTSRGGVLSCDPIRSGDNSIPDACMRYAFEPLFILAEPGSIELGISPTVLGNGVTESLRSSADENSGVFMQTSTSSGCADSAGVSPLLHGSEADGFGPSHPKTPSLHCCYGWTEDWRWLVCVWTDSRGELLDSHIFPFGGISSRQDTKGLQCIFVQVLQQGCQILSGPSSDIGAIKPRDIVITRIGCFYELERQEWQKAIYSVGGNEVKKWPLQLRHALPDGVSASNNGSSLHQQEISMIQERTLPSSPSSSMYSPQTKSSSFIKGGLGQTNTRKQLMGGQAVIDSSRGIFQSVQSISLVGVSIDHSLHLILQADASFTGGTGAQGGGSGAVLPNSYLEGVNPVKSLGSASSSYVLIPSPSMRFLPSTPLQLPTCLTSESPPLAHLLHSKGSAIALSTCFVVSKAVPSIRSDLQSTMKEEWPSILSVSLIDYYGGTNMIQEKMAKGGITKHSRNLSSDSRDHEIETHLILESLAAELHALSWMTVSPAYLDRRSALPFHCDMVLRLRRLLHFADKQLQWPDSAQV</sequence>
<comment type="similarity">
    <text evidence="2 9">Belongs to the Mediator complex subunit 13 family.</text>
</comment>
<feature type="domain" description="MID" evidence="13">
    <location>
        <begin position="1131"/>
        <end position="1366"/>
    </location>
</feature>
<name>A0AAD4SUM8_9MAGN</name>
<feature type="region of interest" description="Disordered" evidence="10">
    <location>
        <begin position="369"/>
        <end position="395"/>
    </location>
</feature>
<evidence type="ECO:0000256" key="2">
    <source>
        <dbReference type="ARBA" id="ARBA00009354"/>
    </source>
</evidence>
<feature type="compositionally biased region" description="Basic and acidic residues" evidence="10">
    <location>
        <begin position="1060"/>
        <end position="1071"/>
    </location>
</feature>
<keyword evidence="6 9" id="KW-0010">Activator</keyword>
<comment type="caution">
    <text evidence="14">The sequence shown here is derived from an EMBL/GenBank/DDBJ whole genome shotgun (WGS) entry which is preliminary data.</text>
</comment>
<evidence type="ECO:0000256" key="10">
    <source>
        <dbReference type="SAM" id="MobiDB-lite"/>
    </source>
</evidence>